<keyword evidence="2" id="KW-0812">Transmembrane</keyword>
<keyword evidence="2" id="KW-1133">Transmembrane helix</keyword>
<feature type="transmembrane region" description="Helical" evidence="2">
    <location>
        <begin position="139"/>
        <end position="160"/>
    </location>
</feature>
<evidence type="ECO:0000256" key="1">
    <source>
        <dbReference type="SAM" id="MobiDB-lite"/>
    </source>
</evidence>
<name>A0A9D2K0S6_9FIRM</name>
<dbReference type="EMBL" id="DXAY01000148">
    <property type="protein sequence ID" value="HIZ74825.1"/>
    <property type="molecule type" value="Genomic_DNA"/>
</dbReference>
<feature type="transmembrane region" description="Helical" evidence="2">
    <location>
        <begin position="98"/>
        <end position="127"/>
    </location>
</feature>
<organism evidence="3 4">
    <name type="scientific">Candidatus Mediterraneibacter stercoravium</name>
    <dbReference type="NCBI Taxonomy" id="2838685"/>
    <lineage>
        <taxon>Bacteria</taxon>
        <taxon>Bacillati</taxon>
        <taxon>Bacillota</taxon>
        <taxon>Clostridia</taxon>
        <taxon>Lachnospirales</taxon>
        <taxon>Lachnospiraceae</taxon>
        <taxon>Mediterraneibacter</taxon>
    </lineage>
</organism>
<reference evidence="3" key="2">
    <citation type="submission" date="2021-04" db="EMBL/GenBank/DDBJ databases">
        <authorList>
            <person name="Gilroy R."/>
        </authorList>
    </citation>
    <scope>NUCLEOTIDE SEQUENCE</scope>
    <source>
        <strain evidence="3">CHK196-3914</strain>
    </source>
</reference>
<protein>
    <submittedName>
        <fullName evidence="3">RNA-binding protein</fullName>
    </submittedName>
</protein>
<comment type="caution">
    <text evidence="3">The sequence shown here is derived from an EMBL/GenBank/DDBJ whole genome shotgun (WGS) entry which is preliminary data.</text>
</comment>
<feature type="transmembrane region" description="Helical" evidence="2">
    <location>
        <begin position="181"/>
        <end position="202"/>
    </location>
</feature>
<gene>
    <name evidence="3" type="ORF">H9723_06245</name>
</gene>
<feature type="region of interest" description="Disordered" evidence="1">
    <location>
        <begin position="234"/>
        <end position="287"/>
    </location>
</feature>
<evidence type="ECO:0000313" key="4">
    <source>
        <dbReference type="Proteomes" id="UP000824116"/>
    </source>
</evidence>
<feature type="compositionally biased region" description="Polar residues" evidence="1">
    <location>
        <begin position="262"/>
        <end position="276"/>
    </location>
</feature>
<accession>A0A9D2K0S6</accession>
<evidence type="ECO:0000256" key="2">
    <source>
        <dbReference type="SAM" id="Phobius"/>
    </source>
</evidence>
<keyword evidence="2" id="KW-0472">Membrane</keyword>
<feature type="transmembrane region" description="Helical" evidence="2">
    <location>
        <begin position="20"/>
        <end position="46"/>
    </location>
</feature>
<proteinExistence type="predicted"/>
<evidence type="ECO:0000313" key="3">
    <source>
        <dbReference type="EMBL" id="HIZ74825.1"/>
    </source>
</evidence>
<sequence>MGYGYEYTYDYSGGNSIGDSTFAAVLSIWLIVLMVSFIFWIVQYIFQGIGLYTIAKRMGKKYPWLGFVPFARRYLHGDLAGEIRLKEKSIKNPGIWKLVLPIIAYVGLMVFYIIFLIAITMGILLGAASRNASAGGGTILIIIVLVLIIALAAVLYDAVYKVLCVLIDFQIYEKFTSRNMAIVHAVLSAVIPMYEAFCLYVMRNKEFNPGMEPVLAPPAPAPVPPVSPAVPMMPSADAESVSRTYAETPAAGGPAKEENAAGTAQDNTTATPSCSENAAEDEQKKTE</sequence>
<dbReference type="Proteomes" id="UP000824116">
    <property type="component" value="Unassembled WGS sequence"/>
</dbReference>
<reference evidence="3" key="1">
    <citation type="journal article" date="2021" name="PeerJ">
        <title>Extensive microbial diversity within the chicken gut microbiome revealed by metagenomics and culture.</title>
        <authorList>
            <person name="Gilroy R."/>
            <person name="Ravi A."/>
            <person name="Getino M."/>
            <person name="Pursley I."/>
            <person name="Horton D.L."/>
            <person name="Alikhan N.F."/>
            <person name="Baker D."/>
            <person name="Gharbi K."/>
            <person name="Hall N."/>
            <person name="Watson M."/>
            <person name="Adriaenssens E.M."/>
            <person name="Foster-Nyarko E."/>
            <person name="Jarju S."/>
            <person name="Secka A."/>
            <person name="Antonio M."/>
            <person name="Oren A."/>
            <person name="Chaudhuri R.R."/>
            <person name="La Ragione R."/>
            <person name="Hildebrand F."/>
            <person name="Pallen M.J."/>
        </authorList>
    </citation>
    <scope>NUCLEOTIDE SEQUENCE</scope>
    <source>
        <strain evidence="3">CHK196-3914</strain>
    </source>
</reference>
<dbReference type="AlphaFoldDB" id="A0A9D2K0S6"/>